<dbReference type="EMBL" id="SSHH01000004">
    <property type="protein sequence ID" value="TIX49249.1"/>
    <property type="molecule type" value="Genomic_DNA"/>
</dbReference>
<evidence type="ECO:0000313" key="3">
    <source>
        <dbReference type="Proteomes" id="UP000309389"/>
    </source>
</evidence>
<proteinExistence type="predicted"/>
<sequence length="185" mass="19584">MLAIAATPAMAQQAGAQGERPLTAEEALSNAQDVWITNAKDEPDPCAVENPDPDVIVVCRESEDPERYMFERQTRADSEVTGSGAPRAQDPGGLLQPCEAYTFCSGGIGSVPDPAIMVDFELFPETPEGSEAARLYGGPTDAEAAAARENRVGVETQPEAPPPPPDRSDLGLETQRGIDDDVYGP</sequence>
<comment type="caution">
    <text evidence="2">The sequence shown here is derived from an EMBL/GenBank/DDBJ whole genome shotgun (WGS) entry which is preliminary data.</text>
</comment>
<dbReference type="AlphaFoldDB" id="A0A4T3EZE3"/>
<organism evidence="2 3">
    <name type="scientific">Alteraurantiacibacter aquimixticola</name>
    <dbReference type="NCBI Taxonomy" id="2489173"/>
    <lineage>
        <taxon>Bacteria</taxon>
        <taxon>Pseudomonadati</taxon>
        <taxon>Pseudomonadota</taxon>
        <taxon>Alphaproteobacteria</taxon>
        <taxon>Sphingomonadales</taxon>
        <taxon>Erythrobacteraceae</taxon>
        <taxon>Alteraurantiacibacter</taxon>
    </lineage>
</organism>
<dbReference type="OrthoDB" id="7429024at2"/>
<evidence type="ECO:0000256" key="1">
    <source>
        <dbReference type="SAM" id="MobiDB-lite"/>
    </source>
</evidence>
<feature type="compositionally biased region" description="Low complexity" evidence="1">
    <location>
        <begin position="1"/>
        <end position="17"/>
    </location>
</feature>
<gene>
    <name evidence="2" type="ORF">E5222_16220</name>
</gene>
<dbReference type="Proteomes" id="UP000309389">
    <property type="component" value="Unassembled WGS sequence"/>
</dbReference>
<keyword evidence="3" id="KW-1185">Reference proteome</keyword>
<dbReference type="RefSeq" id="WP_136694824.1">
    <property type="nucleotide sequence ID" value="NZ_SSHH01000004.1"/>
</dbReference>
<feature type="region of interest" description="Disordered" evidence="1">
    <location>
        <begin position="129"/>
        <end position="185"/>
    </location>
</feature>
<feature type="region of interest" description="Disordered" evidence="1">
    <location>
        <begin position="72"/>
        <end position="93"/>
    </location>
</feature>
<protein>
    <submittedName>
        <fullName evidence="2">Uncharacterized protein</fullName>
    </submittedName>
</protein>
<reference evidence="2 3" key="1">
    <citation type="submission" date="2019-04" db="EMBL/GenBank/DDBJ databases">
        <title>Altererythrobacter aquimixticola sp. nov., isolated from sediment of junction between the ocean and a freshwater spring.</title>
        <authorList>
            <person name="Yoon J.-H."/>
        </authorList>
    </citation>
    <scope>NUCLEOTIDE SEQUENCE [LARGE SCALE GENOMIC DNA]</scope>
    <source>
        <strain evidence="2 3">SSKS-13</strain>
    </source>
</reference>
<feature type="region of interest" description="Disordered" evidence="1">
    <location>
        <begin position="1"/>
        <end position="22"/>
    </location>
</feature>
<accession>A0A4T3EZE3</accession>
<evidence type="ECO:0000313" key="2">
    <source>
        <dbReference type="EMBL" id="TIX49249.1"/>
    </source>
</evidence>
<name>A0A4T3EZE3_9SPHN</name>